<organism evidence="2 3">
    <name type="scientific">Paludibaculum fermentans</name>
    <dbReference type="NCBI Taxonomy" id="1473598"/>
    <lineage>
        <taxon>Bacteria</taxon>
        <taxon>Pseudomonadati</taxon>
        <taxon>Acidobacteriota</taxon>
        <taxon>Terriglobia</taxon>
        <taxon>Bryobacterales</taxon>
        <taxon>Bryobacteraceae</taxon>
        <taxon>Paludibaculum</taxon>
    </lineage>
</organism>
<dbReference type="InterPro" id="IPR036388">
    <property type="entry name" value="WH-like_DNA-bd_sf"/>
</dbReference>
<reference evidence="2 3" key="1">
    <citation type="submission" date="2020-10" db="EMBL/GenBank/DDBJ databases">
        <title>Complete genome sequence of Paludibaculum fermentans P105T, a facultatively anaerobic acidobacterium capable of dissimilatory Fe(III) reduction.</title>
        <authorList>
            <person name="Dedysh S.N."/>
            <person name="Beletsky A.V."/>
            <person name="Kulichevskaya I.S."/>
            <person name="Mardanov A.V."/>
            <person name="Ravin N.V."/>
        </authorList>
    </citation>
    <scope>NUCLEOTIDE SEQUENCE [LARGE SCALE GENOMIC DNA]</scope>
    <source>
        <strain evidence="2 3">P105</strain>
    </source>
</reference>
<dbReference type="KEGG" id="pfer:IRI77_36720"/>
<dbReference type="Proteomes" id="UP000593892">
    <property type="component" value="Chromosome"/>
</dbReference>
<evidence type="ECO:0000313" key="2">
    <source>
        <dbReference type="EMBL" id="QOY88222.1"/>
    </source>
</evidence>
<proteinExistence type="predicted"/>
<dbReference type="SUPFAM" id="SSF46955">
    <property type="entry name" value="Putative DNA-binding domain"/>
    <property type="match status" value="1"/>
</dbReference>
<accession>A0A7S7SJL7</accession>
<dbReference type="InterPro" id="IPR041657">
    <property type="entry name" value="HTH_17"/>
</dbReference>
<dbReference type="EMBL" id="CP063849">
    <property type="protein sequence ID" value="QOY88222.1"/>
    <property type="molecule type" value="Genomic_DNA"/>
</dbReference>
<dbReference type="InterPro" id="IPR009061">
    <property type="entry name" value="DNA-bd_dom_put_sf"/>
</dbReference>
<evidence type="ECO:0000313" key="3">
    <source>
        <dbReference type="Proteomes" id="UP000593892"/>
    </source>
</evidence>
<dbReference type="Pfam" id="PF12728">
    <property type="entry name" value="HTH_17"/>
    <property type="match status" value="1"/>
</dbReference>
<sequence length="70" mass="7980">MSDKPLETLLEEKELAERLQVSLGTLRTWRTEGKGPRFHRIGQMIRYAPSDVKDWLVSRQGGGDALEVAR</sequence>
<gene>
    <name evidence="2" type="ORF">IRI77_36720</name>
</gene>
<name>A0A7S7SJL7_PALFE</name>
<feature type="domain" description="Helix-turn-helix" evidence="1">
    <location>
        <begin position="13"/>
        <end position="56"/>
    </location>
</feature>
<keyword evidence="3" id="KW-1185">Reference proteome</keyword>
<dbReference type="RefSeq" id="WP_194449885.1">
    <property type="nucleotide sequence ID" value="NZ_CP063849.1"/>
</dbReference>
<protein>
    <submittedName>
        <fullName evidence="2">Helix-turn-helix domain-containing protein</fullName>
    </submittedName>
</protein>
<dbReference type="AlphaFoldDB" id="A0A7S7SJL7"/>
<dbReference type="Gene3D" id="1.10.10.10">
    <property type="entry name" value="Winged helix-like DNA-binding domain superfamily/Winged helix DNA-binding domain"/>
    <property type="match status" value="1"/>
</dbReference>
<evidence type="ECO:0000259" key="1">
    <source>
        <dbReference type="Pfam" id="PF12728"/>
    </source>
</evidence>